<feature type="transmembrane region" description="Helical" evidence="6">
    <location>
        <begin position="538"/>
        <end position="567"/>
    </location>
</feature>
<dbReference type="InterPro" id="IPR044644">
    <property type="entry name" value="DinF-like"/>
</dbReference>
<feature type="transmembrane region" description="Helical" evidence="6">
    <location>
        <begin position="184"/>
        <end position="210"/>
    </location>
</feature>
<organism evidence="7 8">
    <name type="scientific">Nitzschia inconspicua</name>
    <dbReference type="NCBI Taxonomy" id="303405"/>
    <lineage>
        <taxon>Eukaryota</taxon>
        <taxon>Sar</taxon>
        <taxon>Stramenopiles</taxon>
        <taxon>Ochrophyta</taxon>
        <taxon>Bacillariophyta</taxon>
        <taxon>Bacillariophyceae</taxon>
        <taxon>Bacillariophycidae</taxon>
        <taxon>Bacillariales</taxon>
        <taxon>Bacillariaceae</taxon>
        <taxon>Nitzschia</taxon>
    </lineage>
</organism>
<dbReference type="GO" id="GO:0042910">
    <property type="term" value="F:xenobiotic transmembrane transporter activity"/>
    <property type="evidence" value="ECO:0007669"/>
    <property type="project" value="InterPro"/>
</dbReference>
<comment type="subcellular location">
    <subcellularLocation>
        <location evidence="1">Membrane</location>
        <topology evidence="1">Multi-pass membrane protein</topology>
    </subcellularLocation>
</comment>
<comment type="caution">
    <text evidence="7">The sequence shown here is derived from an EMBL/GenBank/DDBJ whole genome shotgun (WGS) entry which is preliminary data.</text>
</comment>
<sequence>MKPISSIPTSAIVTLGIMHLYSQSVDGFQSTSTSILQHKIPSTIKFKARTFVAPIEFPDQETGNFNITVTATATRTTAESPTSIVTRGLQANAIYPPAPTLQECLSFALPALGIYACPPLMSLIDAAFIGRSSSLELAALGPASSISDSSPLPMLFVSIASTNLIAKAFSRNDTEGLARVTRTALGLGIIGGVFLALALYCSAFPISILYCGEKAATLASTVSSSQQFLTPLCTKYVSIRALALPAVVVTTIAQAICIGTKDTKTPMISVALAALLNLFGDFVLVTGLGKGIAGAAWATAVSQVVAAGLLLRVLKKRGFLQRQQDDTTKVDTVPSLASKFRIRSTTAHTIRQIFTFIPFLFVMGVKIGWHNACAATAASLGGAQAAAHTALLSVGMLCFVLGDVGSSLAQAFIPTFVSERNVGTGANFEQRTHFDFEAAAPTIKQVLKCTLCISTIVVCFASIIIGRFGNCITQDPAVLTAMKNNLPWVATALSLHGSAVTLEGILLARKKLRGLTVFYSFLALTILGFQFVTRQIGLGLMGVWGCYCWVCGSRVIAFSALGGLLTVNPRKWWRQRNGRSRRPIQPPA</sequence>
<protein>
    <submittedName>
        <fullName evidence="7">MATE efflux family protein</fullName>
    </submittedName>
</protein>
<keyword evidence="4 6" id="KW-1133">Transmembrane helix</keyword>
<feature type="transmembrane region" description="Helical" evidence="6">
    <location>
        <begin position="446"/>
        <end position="468"/>
    </location>
</feature>
<dbReference type="Pfam" id="PF01554">
    <property type="entry name" value="MatE"/>
    <property type="match status" value="1"/>
</dbReference>
<dbReference type="GO" id="GO:0015297">
    <property type="term" value="F:antiporter activity"/>
    <property type="evidence" value="ECO:0007669"/>
    <property type="project" value="InterPro"/>
</dbReference>
<keyword evidence="5 6" id="KW-0472">Membrane</keyword>
<feature type="transmembrane region" description="Helical" evidence="6">
    <location>
        <begin position="295"/>
        <end position="314"/>
    </location>
</feature>
<dbReference type="OrthoDB" id="423427at2759"/>
<keyword evidence="8" id="KW-1185">Reference proteome</keyword>
<feature type="transmembrane region" description="Helical" evidence="6">
    <location>
        <begin position="237"/>
        <end position="258"/>
    </location>
</feature>
<dbReference type="PANTHER" id="PTHR42893">
    <property type="entry name" value="PROTEIN DETOXIFICATION 44, CHLOROPLASTIC-RELATED"/>
    <property type="match status" value="1"/>
</dbReference>
<dbReference type="PANTHER" id="PTHR42893:SF9">
    <property type="entry name" value="PROTEIN DETOXIFICATION 46, CHLOROPLASTIC"/>
    <property type="match status" value="1"/>
</dbReference>
<dbReference type="Proteomes" id="UP000693970">
    <property type="component" value="Unassembled WGS sequence"/>
</dbReference>
<dbReference type="AlphaFoldDB" id="A0A9K3PVY6"/>
<comment type="similarity">
    <text evidence="2">Belongs to the multi antimicrobial extrusion (MATE) (TC 2.A.66.1) family.</text>
</comment>
<keyword evidence="3 6" id="KW-0812">Transmembrane</keyword>
<evidence type="ECO:0000256" key="3">
    <source>
        <dbReference type="ARBA" id="ARBA00022692"/>
    </source>
</evidence>
<evidence type="ECO:0000256" key="1">
    <source>
        <dbReference type="ARBA" id="ARBA00004141"/>
    </source>
</evidence>
<dbReference type="GO" id="GO:0016020">
    <property type="term" value="C:membrane"/>
    <property type="evidence" value="ECO:0007669"/>
    <property type="project" value="UniProtKB-SubCell"/>
</dbReference>
<feature type="transmembrane region" description="Helical" evidence="6">
    <location>
        <begin position="270"/>
        <end position="289"/>
    </location>
</feature>
<reference evidence="7" key="2">
    <citation type="submission" date="2021-04" db="EMBL/GenBank/DDBJ databases">
        <authorList>
            <person name="Podell S."/>
        </authorList>
    </citation>
    <scope>NUCLEOTIDE SEQUENCE</scope>
    <source>
        <strain evidence="7">Hildebrandi</strain>
    </source>
</reference>
<feature type="transmembrane region" description="Helical" evidence="6">
    <location>
        <begin position="515"/>
        <end position="532"/>
    </location>
</feature>
<reference evidence="7" key="1">
    <citation type="journal article" date="2021" name="Sci. Rep.">
        <title>Diploid genomic architecture of Nitzschia inconspicua, an elite biomass production diatom.</title>
        <authorList>
            <person name="Oliver A."/>
            <person name="Podell S."/>
            <person name="Pinowska A."/>
            <person name="Traller J.C."/>
            <person name="Smith S.R."/>
            <person name="McClure R."/>
            <person name="Beliaev A."/>
            <person name="Bohutskyi P."/>
            <person name="Hill E.A."/>
            <person name="Rabines A."/>
            <person name="Zheng H."/>
            <person name="Allen L.Z."/>
            <person name="Kuo A."/>
            <person name="Grigoriev I.V."/>
            <person name="Allen A.E."/>
            <person name="Hazlebeck D."/>
            <person name="Allen E.E."/>
        </authorList>
    </citation>
    <scope>NUCLEOTIDE SEQUENCE</scope>
    <source>
        <strain evidence="7">Hildebrandi</strain>
    </source>
</reference>
<accession>A0A9K3PVY6</accession>
<evidence type="ECO:0000313" key="8">
    <source>
        <dbReference type="Proteomes" id="UP000693970"/>
    </source>
</evidence>
<feature type="transmembrane region" description="Helical" evidence="6">
    <location>
        <begin position="488"/>
        <end position="508"/>
    </location>
</feature>
<evidence type="ECO:0000256" key="2">
    <source>
        <dbReference type="ARBA" id="ARBA00010199"/>
    </source>
</evidence>
<evidence type="ECO:0000313" key="7">
    <source>
        <dbReference type="EMBL" id="KAG7361767.1"/>
    </source>
</evidence>
<gene>
    <name evidence="7" type="ORF">IV203_036868</name>
</gene>
<evidence type="ECO:0000256" key="5">
    <source>
        <dbReference type="ARBA" id="ARBA00023136"/>
    </source>
</evidence>
<evidence type="ECO:0000256" key="4">
    <source>
        <dbReference type="ARBA" id="ARBA00022989"/>
    </source>
</evidence>
<dbReference type="InterPro" id="IPR002528">
    <property type="entry name" value="MATE_fam"/>
</dbReference>
<name>A0A9K3PVY6_9STRA</name>
<dbReference type="EMBL" id="JAGRRH010000013">
    <property type="protein sequence ID" value="KAG7361767.1"/>
    <property type="molecule type" value="Genomic_DNA"/>
</dbReference>
<evidence type="ECO:0000256" key="6">
    <source>
        <dbReference type="SAM" id="Phobius"/>
    </source>
</evidence>
<proteinExistence type="inferred from homology"/>